<dbReference type="Pfam" id="PF04239">
    <property type="entry name" value="DUF421"/>
    <property type="match status" value="1"/>
</dbReference>
<dbReference type="STRING" id="1464122.SAMN05421737_10656"/>
<keyword evidence="3" id="KW-1185">Reference proteome</keyword>
<dbReference type="Proteomes" id="UP000242662">
    <property type="component" value="Unassembled WGS sequence"/>
</dbReference>
<sequence length="101" mass="12087">MVIFSLLVLMFVIICARRLFLVQTDDVAARDSKEKWVRSLPLIVDGSIEHTHLQRLNKNEFWLRQQLRRFGYRDIKNISYCTMKGKNRFFVAERIACHDKE</sequence>
<name>A0A1G6JPX8_9BACI</name>
<proteinExistence type="predicted"/>
<dbReference type="AlphaFoldDB" id="A0A1G6JPX8"/>
<evidence type="ECO:0000313" key="2">
    <source>
        <dbReference type="EMBL" id="SDC20738.1"/>
    </source>
</evidence>
<protein>
    <recommendedName>
        <fullName evidence="1">YetF C-terminal domain-containing protein</fullName>
    </recommendedName>
</protein>
<dbReference type="Gene3D" id="3.30.240.20">
    <property type="entry name" value="bsu07140 like domains"/>
    <property type="match status" value="1"/>
</dbReference>
<dbReference type="OrthoDB" id="2858136at2"/>
<organism evidence="2 3">
    <name type="scientific">Shouchella lonarensis</name>
    <dbReference type="NCBI Taxonomy" id="1464122"/>
    <lineage>
        <taxon>Bacteria</taxon>
        <taxon>Bacillati</taxon>
        <taxon>Bacillota</taxon>
        <taxon>Bacilli</taxon>
        <taxon>Bacillales</taxon>
        <taxon>Bacillaceae</taxon>
        <taxon>Shouchella</taxon>
    </lineage>
</organism>
<reference evidence="3" key="1">
    <citation type="submission" date="2016-09" db="EMBL/GenBank/DDBJ databases">
        <authorList>
            <person name="Varghese N."/>
            <person name="Submissions S."/>
        </authorList>
    </citation>
    <scope>NUCLEOTIDE SEQUENCE [LARGE SCALE GENOMIC DNA]</scope>
    <source>
        <strain evidence="3">25nlg</strain>
    </source>
</reference>
<gene>
    <name evidence="2" type="ORF">SAMN05421737_10656</name>
</gene>
<feature type="domain" description="YetF C-terminal" evidence="1">
    <location>
        <begin position="36"/>
        <end position="83"/>
    </location>
</feature>
<accession>A0A1G6JPX8</accession>
<evidence type="ECO:0000313" key="3">
    <source>
        <dbReference type="Proteomes" id="UP000242662"/>
    </source>
</evidence>
<dbReference type="InterPro" id="IPR007353">
    <property type="entry name" value="DUF421"/>
</dbReference>
<dbReference type="RefSeq" id="WP_090775678.1">
    <property type="nucleotide sequence ID" value="NZ_FMYM01000006.1"/>
</dbReference>
<dbReference type="EMBL" id="FMYM01000006">
    <property type="protein sequence ID" value="SDC20738.1"/>
    <property type="molecule type" value="Genomic_DNA"/>
</dbReference>
<dbReference type="InterPro" id="IPR023090">
    <property type="entry name" value="UPF0702_alpha/beta_dom_sf"/>
</dbReference>
<evidence type="ECO:0000259" key="1">
    <source>
        <dbReference type="Pfam" id="PF04239"/>
    </source>
</evidence>